<dbReference type="EMBL" id="QYRT01000008">
    <property type="protein sequence ID" value="TIH38690.1"/>
    <property type="molecule type" value="Genomic_DNA"/>
</dbReference>
<comment type="similarity">
    <text evidence="1">Belongs to the short-chain dehydrogenases/reductases (SDR) family.</text>
</comment>
<dbReference type="PANTHER" id="PTHR24321:SF11">
    <property type="entry name" value="BLR0893 PROTEIN"/>
    <property type="match status" value="1"/>
</dbReference>
<dbReference type="RefSeq" id="WP_136641426.1">
    <property type="nucleotide sequence ID" value="NZ_QYRT01000008.1"/>
</dbReference>
<sequence>MQVAEHVVLGLTRSAAVEYVKDNIRVNVIAPTVVLTPLVQNFIDTAPDPKAMAERMQNFNPIPGMPTSGDVANAVLFLASDDAKWITGHTLPINGGYVAL</sequence>
<dbReference type="Proteomes" id="UP000306192">
    <property type="component" value="Unassembled WGS sequence"/>
</dbReference>
<evidence type="ECO:0000313" key="3">
    <source>
        <dbReference type="EMBL" id="TIH38690.1"/>
    </source>
</evidence>
<dbReference type="Pfam" id="PF13561">
    <property type="entry name" value="adh_short_C2"/>
    <property type="match status" value="1"/>
</dbReference>
<organism evidence="3 4">
    <name type="scientific">Subtercola vilae</name>
    <dbReference type="NCBI Taxonomy" id="2056433"/>
    <lineage>
        <taxon>Bacteria</taxon>
        <taxon>Bacillati</taxon>
        <taxon>Actinomycetota</taxon>
        <taxon>Actinomycetes</taxon>
        <taxon>Micrococcales</taxon>
        <taxon>Microbacteriaceae</taxon>
        <taxon>Subtercola</taxon>
    </lineage>
</organism>
<comment type="caution">
    <text evidence="3">The sequence shown here is derived from an EMBL/GenBank/DDBJ whole genome shotgun (WGS) entry which is preliminary data.</text>
</comment>
<proteinExistence type="inferred from homology"/>
<accession>A0A4T2C3U2</accession>
<keyword evidence="2" id="KW-0560">Oxidoreductase</keyword>
<evidence type="ECO:0000256" key="1">
    <source>
        <dbReference type="ARBA" id="ARBA00006484"/>
    </source>
</evidence>
<name>A0A4T2C3U2_9MICO</name>
<evidence type="ECO:0000256" key="2">
    <source>
        <dbReference type="ARBA" id="ARBA00023002"/>
    </source>
</evidence>
<dbReference type="PANTHER" id="PTHR24321">
    <property type="entry name" value="DEHYDROGENASES, SHORT CHAIN"/>
    <property type="match status" value="1"/>
</dbReference>
<gene>
    <name evidence="3" type="ORF">D4765_06245</name>
</gene>
<keyword evidence="4" id="KW-1185">Reference proteome</keyword>
<dbReference type="Gene3D" id="3.40.50.720">
    <property type="entry name" value="NAD(P)-binding Rossmann-like Domain"/>
    <property type="match status" value="1"/>
</dbReference>
<dbReference type="InterPro" id="IPR002347">
    <property type="entry name" value="SDR_fam"/>
</dbReference>
<protein>
    <submittedName>
        <fullName evidence="3">SDR family oxidoreductase</fullName>
    </submittedName>
</protein>
<dbReference type="PRINTS" id="PR00081">
    <property type="entry name" value="GDHRDH"/>
</dbReference>
<dbReference type="GO" id="GO:0016491">
    <property type="term" value="F:oxidoreductase activity"/>
    <property type="evidence" value="ECO:0007669"/>
    <property type="project" value="UniProtKB-KW"/>
</dbReference>
<dbReference type="AlphaFoldDB" id="A0A4T2C3U2"/>
<dbReference type="InterPro" id="IPR036291">
    <property type="entry name" value="NAD(P)-bd_dom_sf"/>
</dbReference>
<dbReference type="OrthoDB" id="286404at2"/>
<reference evidence="3 4" key="1">
    <citation type="journal article" date="2019" name="Microorganisms">
        <title>Systematic Affiliation and Genome Analysis of Subtercola vilae DB165(T) with Particular Emphasis on Cold Adaptation of an Isolate from a High-Altitude Cold Volcano Lake.</title>
        <authorList>
            <person name="Villalobos A.S."/>
            <person name="Wiese J."/>
            <person name="Imhoff J.F."/>
            <person name="Dorador C."/>
            <person name="Keller A."/>
            <person name="Hentschel U."/>
        </authorList>
    </citation>
    <scope>NUCLEOTIDE SEQUENCE [LARGE SCALE GENOMIC DNA]</scope>
    <source>
        <strain evidence="3 4">DB165</strain>
    </source>
</reference>
<dbReference type="SUPFAM" id="SSF51735">
    <property type="entry name" value="NAD(P)-binding Rossmann-fold domains"/>
    <property type="match status" value="1"/>
</dbReference>
<evidence type="ECO:0000313" key="4">
    <source>
        <dbReference type="Proteomes" id="UP000306192"/>
    </source>
</evidence>